<dbReference type="InterPro" id="IPR052698">
    <property type="entry name" value="MoCofactor_Util/Proc"/>
</dbReference>
<feature type="domain" description="XdhC Rossmann" evidence="2">
    <location>
        <begin position="162"/>
        <end position="304"/>
    </location>
</feature>
<organism evidence="3 4">
    <name type="scientific">Parvularcula dongshanensis</name>
    <dbReference type="NCBI Taxonomy" id="1173995"/>
    <lineage>
        <taxon>Bacteria</taxon>
        <taxon>Pseudomonadati</taxon>
        <taxon>Pseudomonadota</taxon>
        <taxon>Alphaproteobacteria</taxon>
        <taxon>Parvularculales</taxon>
        <taxon>Parvularculaceae</taxon>
        <taxon>Parvularcula</taxon>
    </lineage>
</organism>
<protein>
    <submittedName>
        <fullName evidence="3">Xanthine dehydrogenase accessory factor</fullName>
    </submittedName>
</protein>
<name>A0A840I5F2_9PROT</name>
<dbReference type="Pfam" id="PF02625">
    <property type="entry name" value="XdhC_CoxI"/>
    <property type="match status" value="1"/>
</dbReference>
<dbReference type="InterPro" id="IPR027051">
    <property type="entry name" value="XdhC_Rossmann_dom"/>
</dbReference>
<feature type="domain" description="XdhC- CoxI" evidence="1">
    <location>
        <begin position="19"/>
        <end position="85"/>
    </location>
</feature>
<keyword evidence="4" id="KW-1185">Reference proteome</keyword>
<dbReference type="Gene3D" id="3.40.50.720">
    <property type="entry name" value="NAD(P)-binding Rossmann-like Domain"/>
    <property type="match status" value="1"/>
</dbReference>
<dbReference type="InterPro" id="IPR003777">
    <property type="entry name" value="XdhC_CoxI"/>
</dbReference>
<dbReference type="PANTHER" id="PTHR30388:SF4">
    <property type="entry name" value="MOLYBDENUM COFACTOR INSERTION CHAPERONE PAOD"/>
    <property type="match status" value="1"/>
</dbReference>
<evidence type="ECO:0000259" key="2">
    <source>
        <dbReference type="Pfam" id="PF13478"/>
    </source>
</evidence>
<dbReference type="EMBL" id="JACHOB010000006">
    <property type="protein sequence ID" value="MBB4660079.1"/>
    <property type="molecule type" value="Genomic_DNA"/>
</dbReference>
<dbReference type="RefSeq" id="WP_183819312.1">
    <property type="nucleotide sequence ID" value="NZ_JACHOB010000006.1"/>
</dbReference>
<evidence type="ECO:0000313" key="3">
    <source>
        <dbReference type="EMBL" id="MBB4660079.1"/>
    </source>
</evidence>
<dbReference type="Proteomes" id="UP000563524">
    <property type="component" value="Unassembled WGS sequence"/>
</dbReference>
<evidence type="ECO:0000259" key="1">
    <source>
        <dbReference type="Pfam" id="PF02625"/>
    </source>
</evidence>
<accession>A0A840I5F2</accession>
<evidence type="ECO:0000313" key="4">
    <source>
        <dbReference type="Proteomes" id="UP000563524"/>
    </source>
</evidence>
<proteinExistence type="predicted"/>
<gene>
    <name evidence="3" type="ORF">GGQ59_002623</name>
</gene>
<dbReference type="AlphaFoldDB" id="A0A840I5F2"/>
<sequence>MSIDLDYAGDVLAFAAASLRAGMRCVLGVVTSTTGGGVRAPGALIAVLENGEMAGYVSNGCVDADVAAQAVATLDTNEPRHLRYGDGSPFGDVVLPCGGSVEVWITPLAASQAITEASRALARRQAVTLLFAETGEVRTAGADGDASGEGFAAFTFVPRLQLRIVGRGAETLALARAALAARYDVVIWSPDEATCAAAHRLGAVRTVRLQTPSSLPEAEDDAWTAVVLLFHEHDWEPAILAQALGGPAPYVGALGSRRAQAARAEALAEMGLTREEIARIHGPIGLVPSLRDASAIAISILAEVLSETRKR</sequence>
<reference evidence="3 4" key="1">
    <citation type="submission" date="2020-08" db="EMBL/GenBank/DDBJ databases">
        <title>Genomic Encyclopedia of Type Strains, Phase IV (KMG-IV): sequencing the most valuable type-strain genomes for metagenomic binning, comparative biology and taxonomic classification.</title>
        <authorList>
            <person name="Goeker M."/>
        </authorList>
    </citation>
    <scope>NUCLEOTIDE SEQUENCE [LARGE SCALE GENOMIC DNA]</scope>
    <source>
        <strain evidence="3 4">DSM 102850</strain>
    </source>
</reference>
<comment type="caution">
    <text evidence="3">The sequence shown here is derived from an EMBL/GenBank/DDBJ whole genome shotgun (WGS) entry which is preliminary data.</text>
</comment>
<dbReference type="PANTHER" id="PTHR30388">
    <property type="entry name" value="ALDEHYDE OXIDOREDUCTASE MOLYBDENUM COFACTOR ASSEMBLY PROTEIN"/>
    <property type="match status" value="1"/>
</dbReference>
<dbReference type="Pfam" id="PF13478">
    <property type="entry name" value="XdhC_C"/>
    <property type="match status" value="1"/>
</dbReference>